<feature type="domain" description="RRM" evidence="4">
    <location>
        <begin position="115"/>
        <end position="188"/>
    </location>
</feature>
<dbReference type="PANTHER" id="PTHR23236:SF11">
    <property type="entry name" value="EUKARYOTIC TRANSLATION INITIATION FACTOR 4H"/>
    <property type="match status" value="1"/>
</dbReference>
<gene>
    <name evidence="5" type="ORF">HERILL_LOCUS183</name>
</gene>
<dbReference type="InParanoid" id="A0A7R8U9S8"/>
<evidence type="ECO:0000313" key="6">
    <source>
        <dbReference type="Proteomes" id="UP000594454"/>
    </source>
</evidence>
<sequence>MDSDSDSSSSDYVVDYFVRPDKVRASVNDESADILGNFDDSKRTEEWNTNITENGHVQMPSHNTVEAAMGDPSDDENNESDDSDDTEPSTANGSKKQLSEDQVANLLRGAKSNRHVLYVTNLNFETTKDDLQLYFSQVGEVKGIRIPPKRRGGFAFVEMQTIEGLRRALALHNTELQGRNIKVQISEGGKKKSANKKNILKQKNRKLAEMRNESKCFTKSGKYYDKTLKKEKMKEAILRKRWRKPKKLS</sequence>
<evidence type="ECO:0000256" key="2">
    <source>
        <dbReference type="PROSITE-ProRule" id="PRU00176"/>
    </source>
</evidence>
<dbReference type="PANTHER" id="PTHR23236">
    <property type="entry name" value="EUKARYOTIC TRANSLATION INITIATION FACTOR 4B/4H"/>
    <property type="match status" value="1"/>
</dbReference>
<dbReference type="InterPro" id="IPR000504">
    <property type="entry name" value="RRM_dom"/>
</dbReference>
<dbReference type="GO" id="GO:0003723">
    <property type="term" value="F:RNA binding"/>
    <property type="evidence" value="ECO:0007669"/>
    <property type="project" value="UniProtKB-UniRule"/>
</dbReference>
<dbReference type="InterPro" id="IPR035979">
    <property type="entry name" value="RBD_domain_sf"/>
</dbReference>
<dbReference type="Gene3D" id="3.30.70.330">
    <property type="match status" value="1"/>
</dbReference>
<reference evidence="5 6" key="1">
    <citation type="submission" date="2020-11" db="EMBL/GenBank/DDBJ databases">
        <authorList>
            <person name="Wallbank WR R."/>
            <person name="Pardo Diaz C."/>
            <person name="Kozak K."/>
            <person name="Martin S."/>
            <person name="Jiggins C."/>
            <person name="Moest M."/>
            <person name="Warren A I."/>
            <person name="Generalovic N T."/>
            <person name="Byers J.R.P. K."/>
            <person name="Montejo-Kovacevich G."/>
            <person name="Yen C E."/>
        </authorList>
    </citation>
    <scope>NUCLEOTIDE SEQUENCE [LARGE SCALE GENOMIC DNA]</scope>
</reference>
<feature type="compositionally biased region" description="Polar residues" evidence="3">
    <location>
        <begin position="91"/>
        <end position="100"/>
    </location>
</feature>
<name>A0A7R8U9S8_HERIL</name>
<dbReference type="CDD" id="cd00590">
    <property type="entry name" value="RRM_SF"/>
    <property type="match status" value="1"/>
</dbReference>
<evidence type="ECO:0000313" key="5">
    <source>
        <dbReference type="EMBL" id="CAD7076787.1"/>
    </source>
</evidence>
<keyword evidence="6" id="KW-1185">Reference proteome</keyword>
<proteinExistence type="predicted"/>
<dbReference type="InterPro" id="IPR012677">
    <property type="entry name" value="Nucleotide-bd_a/b_plait_sf"/>
</dbReference>
<dbReference type="Pfam" id="PF00076">
    <property type="entry name" value="RRM_1"/>
    <property type="match status" value="1"/>
</dbReference>
<evidence type="ECO:0000259" key="4">
    <source>
        <dbReference type="PROSITE" id="PS50102"/>
    </source>
</evidence>
<dbReference type="Proteomes" id="UP000594454">
    <property type="component" value="Chromosome 1"/>
</dbReference>
<dbReference type="AlphaFoldDB" id="A0A7R8U9S8"/>
<dbReference type="OrthoDB" id="167718at2759"/>
<evidence type="ECO:0000256" key="1">
    <source>
        <dbReference type="ARBA" id="ARBA00022884"/>
    </source>
</evidence>
<keyword evidence="1 2" id="KW-0694">RNA-binding</keyword>
<feature type="compositionally biased region" description="Polar residues" evidence="3">
    <location>
        <begin position="47"/>
        <end position="64"/>
    </location>
</feature>
<dbReference type="PROSITE" id="PS50102">
    <property type="entry name" value="RRM"/>
    <property type="match status" value="1"/>
</dbReference>
<organism evidence="5 6">
    <name type="scientific">Hermetia illucens</name>
    <name type="common">Black soldier fly</name>
    <dbReference type="NCBI Taxonomy" id="343691"/>
    <lineage>
        <taxon>Eukaryota</taxon>
        <taxon>Metazoa</taxon>
        <taxon>Ecdysozoa</taxon>
        <taxon>Arthropoda</taxon>
        <taxon>Hexapoda</taxon>
        <taxon>Insecta</taxon>
        <taxon>Pterygota</taxon>
        <taxon>Neoptera</taxon>
        <taxon>Endopterygota</taxon>
        <taxon>Diptera</taxon>
        <taxon>Brachycera</taxon>
        <taxon>Stratiomyomorpha</taxon>
        <taxon>Stratiomyidae</taxon>
        <taxon>Hermetiinae</taxon>
        <taxon>Hermetia</taxon>
    </lineage>
</organism>
<accession>A0A7R8U9S8</accession>
<dbReference type="FunCoup" id="A0A7R8U9S8">
    <property type="interactions" value="2"/>
</dbReference>
<feature type="region of interest" description="Disordered" evidence="3">
    <location>
        <begin position="34"/>
        <end position="100"/>
    </location>
</feature>
<evidence type="ECO:0000256" key="3">
    <source>
        <dbReference type="SAM" id="MobiDB-lite"/>
    </source>
</evidence>
<dbReference type="OMA" id="EMRNEQK"/>
<dbReference type="SUPFAM" id="SSF54928">
    <property type="entry name" value="RNA-binding domain, RBD"/>
    <property type="match status" value="1"/>
</dbReference>
<feature type="compositionally biased region" description="Acidic residues" evidence="3">
    <location>
        <begin position="72"/>
        <end position="87"/>
    </location>
</feature>
<dbReference type="SMART" id="SM00360">
    <property type="entry name" value="RRM"/>
    <property type="match status" value="1"/>
</dbReference>
<dbReference type="EMBL" id="LR899009">
    <property type="protein sequence ID" value="CAD7076787.1"/>
    <property type="molecule type" value="Genomic_DNA"/>
</dbReference>
<protein>
    <recommendedName>
        <fullName evidence="4">RRM domain-containing protein</fullName>
    </recommendedName>
</protein>